<reference evidence="2" key="1">
    <citation type="submission" date="2019-10" db="EMBL/GenBank/DDBJ databases">
        <authorList>
            <consortium name="DOE Joint Genome Institute"/>
            <person name="Kuo A."/>
            <person name="Miyauchi S."/>
            <person name="Kiss E."/>
            <person name="Drula E."/>
            <person name="Kohler A."/>
            <person name="Sanchez-Garcia M."/>
            <person name="Andreopoulos B."/>
            <person name="Barry K.W."/>
            <person name="Bonito G."/>
            <person name="Buee M."/>
            <person name="Carver A."/>
            <person name="Chen C."/>
            <person name="Cichocki N."/>
            <person name="Clum A."/>
            <person name="Culley D."/>
            <person name="Crous P.W."/>
            <person name="Fauchery L."/>
            <person name="Girlanda M."/>
            <person name="Hayes R."/>
            <person name="Keri Z."/>
            <person name="LaButti K."/>
            <person name="Lipzen A."/>
            <person name="Lombard V."/>
            <person name="Magnuson J."/>
            <person name="Maillard F."/>
            <person name="Morin E."/>
            <person name="Murat C."/>
            <person name="Nolan M."/>
            <person name="Ohm R."/>
            <person name="Pangilinan J."/>
            <person name="Pereira M."/>
            <person name="Perotto S."/>
            <person name="Peter M."/>
            <person name="Riley R."/>
            <person name="Sitrit Y."/>
            <person name="Stielow B."/>
            <person name="Szollosi G."/>
            <person name="Zifcakova L."/>
            <person name="Stursova M."/>
            <person name="Spatafora J.W."/>
            <person name="Tedersoo L."/>
            <person name="Vaario L.-M."/>
            <person name="Yamada A."/>
            <person name="Yan M."/>
            <person name="Wang P."/>
            <person name="Xu J."/>
            <person name="Bruns T."/>
            <person name="Baldrian P."/>
            <person name="Vilgalys R."/>
            <person name="Henrissat B."/>
            <person name="Grigoriev I.V."/>
            <person name="Hibbett D."/>
            <person name="Nagy L.G."/>
            <person name="Martin F.M."/>
        </authorList>
    </citation>
    <scope>NUCLEOTIDE SEQUENCE</scope>
    <source>
        <strain evidence="2">BED1</strain>
    </source>
</reference>
<dbReference type="Proteomes" id="UP001194468">
    <property type="component" value="Unassembled WGS sequence"/>
</dbReference>
<evidence type="ECO:0000313" key="2">
    <source>
        <dbReference type="EMBL" id="KAF8421550.1"/>
    </source>
</evidence>
<sequence>MSESPFTESWLTGPQATQFFTRAYSPSSPAKAAVVFVHGFAEHIARYEHVFPTWSSRGIAVFAYDQRGFGRTAQDEQHKSKNSAYGKTSWTAQLEDLEWAVQHTKQQFPDVPVFLYGHSMGGALVLAFPTRTQGPPSKEGLASISGIVSTSPLILQTKPASKTTRWIGGKASSLAPSLLIPAPLDPKELCHDDAVGEAYLKDPLIKLCGSLRGLRDMLDGGEKLLAKDYAQWPRQLPVLLVHGTEDKMTSSKATEKFYGLLSADDKTFSPYVGGFHELHNEPDGVKEKLTEECIAWVVAHLSSGRSKL</sequence>
<keyword evidence="2" id="KW-0378">Hydrolase</keyword>
<dbReference type="Gene3D" id="3.40.50.1820">
    <property type="entry name" value="alpha/beta hydrolase"/>
    <property type="match status" value="1"/>
</dbReference>
<name>A0AAD4BDQ4_BOLED</name>
<dbReference type="Pfam" id="PF12146">
    <property type="entry name" value="Hydrolase_4"/>
    <property type="match status" value="1"/>
</dbReference>
<keyword evidence="3" id="KW-1185">Reference proteome</keyword>
<protein>
    <submittedName>
        <fullName evidence="2">Alpha/Beta hydrolase protein</fullName>
    </submittedName>
</protein>
<dbReference type="SUPFAM" id="SSF53474">
    <property type="entry name" value="alpha/beta-Hydrolases"/>
    <property type="match status" value="1"/>
</dbReference>
<evidence type="ECO:0000313" key="3">
    <source>
        <dbReference type="Proteomes" id="UP001194468"/>
    </source>
</evidence>
<evidence type="ECO:0000259" key="1">
    <source>
        <dbReference type="Pfam" id="PF12146"/>
    </source>
</evidence>
<dbReference type="AlphaFoldDB" id="A0AAD4BDQ4"/>
<comment type="caution">
    <text evidence="2">The sequence shown here is derived from an EMBL/GenBank/DDBJ whole genome shotgun (WGS) entry which is preliminary data.</text>
</comment>
<dbReference type="PANTHER" id="PTHR11614">
    <property type="entry name" value="PHOSPHOLIPASE-RELATED"/>
    <property type="match status" value="1"/>
</dbReference>
<accession>A0AAD4BDQ4</accession>
<dbReference type="EMBL" id="WHUW01000139">
    <property type="protein sequence ID" value="KAF8421550.1"/>
    <property type="molecule type" value="Genomic_DNA"/>
</dbReference>
<reference evidence="2" key="2">
    <citation type="journal article" date="2020" name="Nat. Commun.">
        <title>Large-scale genome sequencing of mycorrhizal fungi provides insights into the early evolution of symbiotic traits.</title>
        <authorList>
            <person name="Miyauchi S."/>
            <person name="Kiss E."/>
            <person name="Kuo A."/>
            <person name="Drula E."/>
            <person name="Kohler A."/>
            <person name="Sanchez-Garcia M."/>
            <person name="Morin E."/>
            <person name="Andreopoulos B."/>
            <person name="Barry K.W."/>
            <person name="Bonito G."/>
            <person name="Buee M."/>
            <person name="Carver A."/>
            <person name="Chen C."/>
            <person name="Cichocki N."/>
            <person name="Clum A."/>
            <person name="Culley D."/>
            <person name="Crous P.W."/>
            <person name="Fauchery L."/>
            <person name="Girlanda M."/>
            <person name="Hayes R.D."/>
            <person name="Keri Z."/>
            <person name="LaButti K."/>
            <person name="Lipzen A."/>
            <person name="Lombard V."/>
            <person name="Magnuson J."/>
            <person name="Maillard F."/>
            <person name="Murat C."/>
            <person name="Nolan M."/>
            <person name="Ohm R.A."/>
            <person name="Pangilinan J."/>
            <person name="Pereira M.F."/>
            <person name="Perotto S."/>
            <person name="Peter M."/>
            <person name="Pfister S."/>
            <person name="Riley R."/>
            <person name="Sitrit Y."/>
            <person name="Stielow J.B."/>
            <person name="Szollosi G."/>
            <person name="Zifcakova L."/>
            <person name="Stursova M."/>
            <person name="Spatafora J.W."/>
            <person name="Tedersoo L."/>
            <person name="Vaario L.M."/>
            <person name="Yamada A."/>
            <person name="Yan M."/>
            <person name="Wang P."/>
            <person name="Xu J."/>
            <person name="Bruns T."/>
            <person name="Baldrian P."/>
            <person name="Vilgalys R."/>
            <person name="Dunand C."/>
            <person name="Henrissat B."/>
            <person name="Grigoriev I.V."/>
            <person name="Hibbett D."/>
            <person name="Nagy L.G."/>
            <person name="Martin F.M."/>
        </authorList>
    </citation>
    <scope>NUCLEOTIDE SEQUENCE</scope>
    <source>
        <strain evidence="2">BED1</strain>
    </source>
</reference>
<feature type="domain" description="Serine aminopeptidase S33" evidence="1">
    <location>
        <begin position="29"/>
        <end position="283"/>
    </location>
</feature>
<dbReference type="InterPro" id="IPR022742">
    <property type="entry name" value="Hydrolase_4"/>
</dbReference>
<dbReference type="InterPro" id="IPR051044">
    <property type="entry name" value="MAG_DAG_Lipase"/>
</dbReference>
<organism evidence="2 3">
    <name type="scientific">Boletus edulis BED1</name>
    <dbReference type="NCBI Taxonomy" id="1328754"/>
    <lineage>
        <taxon>Eukaryota</taxon>
        <taxon>Fungi</taxon>
        <taxon>Dikarya</taxon>
        <taxon>Basidiomycota</taxon>
        <taxon>Agaricomycotina</taxon>
        <taxon>Agaricomycetes</taxon>
        <taxon>Agaricomycetidae</taxon>
        <taxon>Boletales</taxon>
        <taxon>Boletineae</taxon>
        <taxon>Boletaceae</taxon>
        <taxon>Boletoideae</taxon>
        <taxon>Boletus</taxon>
    </lineage>
</organism>
<dbReference type="InterPro" id="IPR029058">
    <property type="entry name" value="AB_hydrolase_fold"/>
</dbReference>
<gene>
    <name evidence="2" type="ORF">L210DRAFT_3424130</name>
</gene>
<dbReference type="GO" id="GO:0016787">
    <property type="term" value="F:hydrolase activity"/>
    <property type="evidence" value="ECO:0007669"/>
    <property type="project" value="UniProtKB-KW"/>
</dbReference>
<proteinExistence type="predicted"/>